<dbReference type="OrthoDB" id="9975943at2759"/>
<accession>A0A4S4MN10</accession>
<evidence type="ECO:0000313" key="2">
    <source>
        <dbReference type="Proteomes" id="UP000308730"/>
    </source>
</evidence>
<dbReference type="EMBL" id="SGPM01000258">
    <property type="protein sequence ID" value="THH27356.1"/>
    <property type="molecule type" value="Genomic_DNA"/>
</dbReference>
<reference evidence="1 2" key="1">
    <citation type="submission" date="2019-02" db="EMBL/GenBank/DDBJ databases">
        <title>Genome sequencing of the rare red list fungi Antrodiella citrinella (Flaviporus citrinellus).</title>
        <authorList>
            <person name="Buettner E."/>
            <person name="Kellner H."/>
        </authorList>
    </citation>
    <scope>NUCLEOTIDE SEQUENCE [LARGE SCALE GENOMIC DNA]</scope>
    <source>
        <strain evidence="1 2">DSM 108506</strain>
    </source>
</reference>
<gene>
    <name evidence="1" type="ORF">EUX98_g6825</name>
</gene>
<dbReference type="PANTHER" id="PTHR14097">
    <property type="entry name" value="OXIDOREDUCTASE HTATIP2"/>
    <property type="match status" value="1"/>
</dbReference>
<dbReference type="SUPFAM" id="SSF51735">
    <property type="entry name" value="NAD(P)-binding Rossmann-fold domains"/>
    <property type="match status" value="1"/>
</dbReference>
<dbReference type="PANTHER" id="PTHR14097:SF8">
    <property type="entry name" value="NAD(P)-BINDING DOMAIN-CONTAINING PROTEIN"/>
    <property type="match status" value="1"/>
</dbReference>
<dbReference type="AlphaFoldDB" id="A0A4S4MN10"/>
<proteinExistence type="predicted"/>
<dbReference type="Gene3D" id="3.40.50.720">
    <property type="entry name" value="NAD(P)-binding Rossmann-like Domain"/>
    <property type="match status" value="1"/>
</dbReference>
<evidence type="ECO:0000313" key="1">
    <source>
        <dbReference type="EMBL" id="THH27356.1"/>
    </source>
</evidence>
<name>A0A4S4MN10_9APHY</name>
<dbReference type="Proteomes" id="UP000308730">
    <property type="component" value="Unassembled WGS sequence"/>
</dbReference>
<evidence type="ECO:0008006" key="3">
    <source>
        <dbReference type="Google" id="ProtNLM"/>
    </source>
</evidence>
<comment type="caution">
    <text evidence="1">The sequence shown here is derived from an EMBL/GenBank/DDBJ whole genome shotgun (WGS) entry which is preliminary data.</text>
</comment>
<organism evidence="1 2">
    <name type="scientific">Antrodiella citrinella</name>
    <dbReference type="NCBI Taxonomy" id="2447956"/>
    <lineage>
        <taxon>Eukaryota</taxon>
        <taxon>Fungi</taxon>
        <taxon>Dikarya</taxon>
        <taxon>Basidiomycota</taxon>
        <taxon>Agaricomycotina</taxon>
        <taxon>Agaricomycetes</taxon>
        <taxon>Polyporales</taxon>
        <taxon>Steccherinaceae</taxon>
        <taxon>Antrodiella</taxon>
    </lineage>
</organism>
<protein>
    <recommendedName>
        <fullName evidence="3">NAD(P)-binding domain-containing protein</fullName>
    </recommendedName>
</protein>
<dbReference type="InterPro" id="IPR036291">
    <property type="entry name" value="NAD(P)-bd_dom_sf"/>
</dbReference>
<sequence length="249" mass="26906">MRLLLTGATGVAGLNIYRAAVADPAVDRITLLVRREMPSWAVLPPNAAAKTETIIHSDFTSYSLDLVTKIAEHDACIWAQGKSAIGMNETDYTRLTYEGPMAMVKALQDADLASARSADQPFRFVWLSGTGADTSKQMWARVKKRTEDELAATCEATPGMQAHIIRPGGFRPSSRYPEDSPNQRGRMENVALSVLAPVLRFVAPSLMISAEQLSAAALAIAKGLYPTEGLFNNTQLVDIAVKLGVTNKA</sequence>
<keyword evidence="2" id="KW-1185">Reference proteome</keyword>